<dbReference type="PROSITE" id="PS51910">
    <property type="entry name" value="GH18_2"/>
    <property type="match status" value="1"/>
</dbReference>
<evidence type="ECO:0000259" key="7">
    <source>
        <dbReference type="PROSITE" id="PS51910"/>
    </source>
</evidence>
<dbReference type="SMART" id="SM00636">
    <property type="entry name" value="Glyco_18"/>
    <property type="match status" value="1"/>
</dbReference>
<dbReference type="InterPro" id="IPR001223">
    <property type="entry name" value="Glyco_hydro18_cat"/>
</dbReference>
<dbReference type="GO" id="GO:0005576">
    <property type="term" value="C:extracellular region"/>
    <property type="evidence" value="ECO:0007669"/>
    <property type="project" value="TreeGrafter"/>
</dbReference>
<dbReference type="PROSITE" id="PS01095">
    <property type="entry name" value="GH18_1"/>
    <property type="match status" value="1"/>
</dbReference>
<dbReference type="InterPro" id="IPR011583">
    <property type="entry name" value="Chitinase_II/V-like_cat"/>
</dbReference>
<dbReference type="PANTHER" id="PTHR11177">
    <property type="entry name" value="CHITINASE"/>
    <property type="match status" value="1"/>
</dbReference>
<dbReference type="GO" id="GO:0005975">
    <property type="term" value="P:carbohydrate metabolic process"/>
    <property type="evidence" value="ECO:0007669"/>
    <property type="project" value="InterPro"/>
</dbReference>
<dbReference type="EMBL" id="SDMK01000004">
    <property type="protein sequence ID" value="RXS93864.1"/>
    <property type="molecule type" value="Genomic_DNA"/>
</dbReference>
<feature type="chain" id="PRO_5020475172" description="chitinase" evidence="6">
    <location>
        <begin position="22"/>
        <end position="680"/>
    </location>
</feature>
<name>A0A4V1NUY4_9BACT</name>
<evidence type="ECO:0000313" key="9">
    <source>
        <dbReference type="Proteomes" id="UP000290253"/>
    </source>
</evidence>
<dbReference type="OrthoDB" id="315328at2"/>
<comment type="catalytic activity">
    <reaction evidence="1">
        <text>Random endo-hydrolysis of N-acetyl-beta-D-glucosaminide (1-&gt;4)-beta-linkages in chitin and chitodextrins.</text>
        <dbReference type="EC" id="3.2.1.14"/>
    </reaction>
</comment>
<evidence type="ECO:0000256" key="5">
    <source>
        <dbReference type="RuleBase" id="RU000489"/>
    </source>
</evidence>
<reference evidence="8 9" key="1">
    <citation type="journal article" date="2016" name="Int. J. Syst. Evol. Microbiol.">
        <title>Acidipila dinghuensis sp. nov., an acidobacterium isolated from forest soil.</title>
        <authorList>
            <person name="Jiang Y.W."/>
            <person name="Wang J."/>
            <person name="Chen M.H."/>
            <person name="Lv Y.Y."/>
            <person name="Qiu L.H."/>
        </authorList>
    </citation>
    <scope>NUCLEOTIDE SEQUENCE [LARGE SCALE GENOMIC DNA]</scope>
    <source>
        <strain evidence="8 9">DHOF10</strain>
    </source>
</reference>
<sequence length="680" mass="73020">MRVKLFCLSMLSVLSFLAARAQGTVPVFQASLNGHTFTLAGGDIPGGMKTRIPVTLVPVTLTFSGAHPDTLDARADVRPILASPVFRRFSFPAGGDTQYTDALLRSNFGAAAKGHTLLEKLSVKPVTIAIPAGYGYLLTSKKNGGQVAVVDMQYVQRELFKQLPKQDGSLVLAVTHNATFYAEGDDTICCATGTHGIDKASGTSFVLGSYFANTPEIVRERDIQPLTQQLAEFFHDPLHDPLAPGNTPTGNLVSPWVMPHGGCGGGGIGSAYFLLQPTNTNHKNNFPVSAPYLASAGSKSYHLSNIALLSWYTGAASATYSFPDKDALTAPAEPCVPRRMDAAGITAPTVAAIPNDEPGTHRLIGYWTGSQDFRLRDISPQWDIIIEAFATPDHTAPEGSLRFAPPRGYTAEELKADIAFMQSKGKKVMISLGGGGQFFSASTPESQAVFVASVTDIVTKYGFDGVDIDFESPSLNLDANDRDFRHPTTPSVVHLIDGLRQLREHFGPHFMISLVPEGTQIPGGAPAYGGQFGSYLPLAYGLRDILSFVDVQDYNTPPLQGLDGEVYQAATTDYHAAMTELLLHGFAVGGDPNELFPGMPAEKVAVGFLTGYEGPETMHHGIDYLVTGKKPADATYPLVNPAGYPGLLGAMYWTLDDDRRENYRYSNNLGPLLHAYPAKP</sequence>
<dbReference type="InterPro" id="IPR017853">
    <property type="entry name" value="GH"/>
</dbReference>
<keyword evidence="3 5" id="KW-0378">Hydrolase</keyword>
<dbReference type="EC" id="3.2.1.14" evidence="2"/>
<dbReference type="AlphaFoldDB" id="A0A4V1NUY4"/>
<dbReference type="PANTHER" id="PTHR11177:SF317">
    <property type="entry name" value="CHITINASE 12-RELATED"/>
    <property type="match status" value="1"/>
</dbReference>
<evidence type="ECO:0000256" key="4">
    <source>
        <dbReference type="ARBA" id="ARBA00023295"/>
    </source>
</evidence>
<dbReference type="GO" id="GO:0006032">
    <property type="term" value="P:chitin catabolic process"/>
    <property type="evidence" value="ECO:0007669"/>
    <property type="project" value="TreeGrafter"/>
</dbReference>
<feature type="domain" description="GH18" evidence="7">
    <location>
        <begin position="361"/>
        <end position="676"/>
    </location>
</feature>
<dbReference type="Gene3D" id="3.20.20.80">
    <property type="entry name" value="Glycosidases"/>
    <property type="match status" value="1"/>
</dbReference>
<gene>
    <name evidence="8" type="ORF">ESZ00_17660</name>
</gene>
<evidence type="ECO:0000313" key="8">
    <source>
        <dbReference type="EMBL" id="RXS93864.1"/>
    </source>
</evidence>
<dbReference type="InterPro" id="IPR001579">
    <property type="entry name" value="Glyco_hydro_18_chit_AS"/>
</dbReference>
<evidence type="ECO:0000256" key="1">
    <source>
        <dbReference type="ARBA" id="ARBA00000822"/>
    </source>
</evidence>
<accession>A0A4V1NUY4</accession>
<protein>
    <recommendedName>
        <fullName evidence="2">chitinase</fullName>
        <ecNumber evidence="2">3.2.1.14</ecNumber>
    </recommendedName>
</protein>
<dbReference type="Proteomes" id="UP000290253">
    <property type="component" value="Unassembled WGS sequence"/>
</dbReference>
<feature type="signal peptide" evidence="6">
    <location>
        <begin position="1"/>
        <end position="21"/>
    </location>
</feature>
<dbReference type="GO" id="GO:0008843">
    <property type="term" value="F:endochitinase activity"/>
    <property type="evidence" value="ECO:0007669"/>
    <property type="project" value="UniProtKB-EC"/>
</dbReference>
<keyword evidence="6" id="KW-0732">Signal</keyword>
<keyword evidence="4 5" id="KW-0326">Glycosidase</keyword>
<evidence type="ECO:0000256" key="3">
    <source>
        <dbReference type="ARBA" id="ARBA00022801"/>
    </source>
</evidence>
<keyword evidence="9" id="KW-1185">Reference proteome</keyword>
<dbReference type="Pfam" id="PF00704">
    <property type="entry name" value="Glyco_hydro_18"/>
    <property type="match status" value="1"/>
</dbReference>
<dbReference type="InterPro" id="IPR050314">
    <property type="entry name" value="Glycosyl_Hydrlase_18"/>
</dbReference>
<proteinExistence type="predicted"/>
<dbReference type="GO" id="GO:0008061">
    <property type="term" value="F:chitin binding"/>
    <property type="evidence" value="ECO:0007669"/>
    <property type="project" value="InterPro"/>
</dbReference>
<comment type="caution">
    <text evidence="8">The sequence shown here is derived from an EMBL/GenBank/DDBJ whole genome shotgun (WGS) entry which is preliminary data.</text>
</comment>
<evidence type="ECO:0000256" key="2">
    <source>
        <dbReference type="ARBA" id="ARBA00012729"/>
    </source>
</evidence>
<organism evidence="8 9">
    <name type="scientific">Silvibacterium dinghuense</name>
    <dbReference type="NCBI Taxonomy" id="1560006"/>
    <lineage>
        <taxon>Bacteria</taxon>
        <taxon>Pseudomonadati</taxon>
        <taxon>Acidobacteriota</taxon>
        <taxon>Terriglobia</taxon>
        <taxon>Terriglobales</taxon>
        <taxon>Acidobacteriaceae</taxon>
        <taxon>Silvibacterium</taxon>
    </lineage>
</organism>
<evidence type="ECO:0000256" key="6">
    <source>
        <dbReference type="SAM" id="SignalP"/>
    </source>
</evidence>
<dbReference type="SUPFAM" id="SSF51445">
    <property type="entry name" value="(Trans)glycosidases"/>
    <property type="match status" value="1"/>
</dbReference>